<comment type="caution">
    <text evidence="4">The sequence shown here is derived from an EMBL/GenBank/DDBJ whole genome shotgun (WGS) entry which is preliminary data.</text>
</comment>
<dbReference type="GO" id="GO:0016491">
    <property type="term" value="F:oxidoreductase activity"/>
    <property type="evidence" value="ECO:0007669"/>
    <property type="project" value="UniProtKB-KW"/>
</dbReference>
<dbReference type="Proteomes" id="UP000054387">
    <property type="component" value="Unassembled WGS sequence"/>
</dbReference>
<evidence type="ECO:0000313" key="4">
    <source>
        <dbReference type="EMBL" id="KTG11516.1"/>
    </source>
</evidence>
<sequence>MADTETTANVSGDHDCEYDVVVVGGGPAGSSAAIFTARYGLDTLVYDRGRSSIQRCAFLENYLGFPAGIDIETFYGLLHDHVETAGCEIVPDFVESVTNEEGDAGFVVQPQDGDSVTARYVVAATRYDGEYLRPLGGDEMFVTHDHDGDEHEHFDRSYAESDGTTPVERLYVASPSEEADRQAIIAAGRGARVALTLLDDVRRERGFFEGFAAHYDWVRREAELTGEWAERDRWREYADSQRPDDHEVPDAEWTTLREAEIDRRFETYISDEKIEHQTERGQRRLLDHIDDELIRERARELDDA</sequence>
<accession>A0A0W1RDK5</accession>
<proteinExistence type="predicted"/>
<reference evidence="4 5" key="1">
    <citation type="submission" date="2015-12" db="EMBL/GenBank/DDBJ databases">
        <title>Haloprofundus marisrubri gen. nov., sp. nov., an extremely halophilic archaeon isolated from the Discovery deep brine-seawater interface in the Red Sea.</title>
        <authorList>
            <person name="Zhang G."/>
            <person name="Stingl U."/>
            <person name="Rashid M."/>
        </authorList>
    </citation>
    <scope>NUCLEOTIDE SEQUENCE [LARGE SCALE GENOMIC DNA]</scope>
    <source>
        <strain evidence="4 5">SB9</strain>
    </source>
</reference>
<organism evidence="4 5">
    <name type="scientific">Haloprofundus marisrubri</name>
    <dbReference type="NCBI Taxonomy" id="1514971"/>
    <lineage>
        <taxon>Archaea</taxon>
        <taxon>Methanobacteriati</taxon>
        <taxon>Methanobacteriota</taxon>
        <taxon>Stenosarchaea group</taxon>
        <taxon>Halobacteria</taxon>
        <taxon>Halobacteriales</taxon>
        <taxon>Haloferacaceae</taxon>
        <taxon>Haloprofundus</taxon>
    </lineage>
</organism>
<dbReference type="PRINTS" id="PR00469">
    <property type="entry name" value="PNDRDTASEII"/>
</dbReference>
<dbReference type="SUPFAM" id="SSF51905">
    <property type="entry name" value="FAD/NAD(P)-binding domain"/>
    <property type="match status" value="1"/>
</dbReference>
<dbReference type="InterPro" id="IPR023753">
    <property type="entry name" value="FAD/NAD-binding_dom"/>
</dbReference>
<dbReference type="InterPro" id="IPR036188">
    <property type="entry name" value="FAD/NAD-bd_sf"/>
</dbReference>
<name>A0A0W1RDK5_9EURY</name>
<keyword evidence="1" id="KW-0285">Flavoprotein</keyword>
<dbReference type="STRING" id="1514971.AUR64_03150"/>
<feature type="domain" description="FAD/NAD(P)-binding" evidence="3">
    <location>
        <begin position="18"/>
        <end position="125"/>
    </location>
</feature>
<dbReference type="OrthoDB" id="214187at2157"/>
<protein>
    <submittedName>
        <fullName evidence="4">Thioredoxin reductase</fullName>
    </submittedName>
</protein>
<dbReference type="AlphaFoldDB" id="A0A0W1RDK5"/>
<dbReference type="InterPro" id="IPR050097">
    <property type="entry name" value="Ferredoxin-NADP_redctase_2"/>
</dbReference>
<dbReference type="Gene3D" id="3.50.50.60">
    <property type="entry name" value="FAD/NAD(P)-binding domain"/>
    <property type="match status" value="1"/>
</dbReference>
<evidence type="ECO:0000256" key="1">
    <source>
        <dbReference type="ARBA" id="ARBA00022630"/>
    </source>
</evidence>
<gene>
    <name evidence="4" type="ORF">AUR64_03150</name>
</gene>
<dbReference type="Pfam" id="PF07992">
    <property type="entry name" value="Pyr_redox_2"/>
    <property type="match status" value="1"/>
</dbReference>
<dbReference type="EMBL" id="LOPU01000003">
    <property type="protein sequence ID" value="KTG11516.1"/>
    <property type="molecule type" value="Genomic_DNA"/>
</dbReference>
<evidence type="ECO:0000256" key="2">
    <source>
        <dbReference type="ARBA" id="ARBA00023002"/>
    </source>
</evidence>
<keyword evidence="2" id="KW-0560">Oxidoreductase</keyword>
<dbReference type="RefSeq" id="WP_058579999.1">
    <property type="nucleotide sequence ID" value="NZ_LOPU01000003.1"/>
</dbReference>
<dbReference type="PANTHER" id="PTHR48105">
    <property type="entry name" value="THIOREDOXIN REDUCTASE 1-RELATED-RELATED"/>
    <property type="match status" value="1"/>
</dbReference>
<keyword evidence="5" id="KW-1185">Reference proteome</keyword>
<evidence type="ECO:0000313" key="5">
    <source>
        <dbReference type="Proteomes" id="UP000054387"/>
    </source>
</evidence>
<evidence type="ECO:0000259" key="3">
    <source>
        <dbReference type="Pfam" id="PF07992"/>
    </source>
</evidence>